<evidence type="ECO:0000259" key="4">
    <source>
        <dbReference type="PROSITE" id="PS50878"/>
    </source>
</evidence>
<evidence type="ECO:0000256" key="1">
    <source>
        <dbReference type="SAM" id="MobiDB-lite"/>
    </source>
</evidence>
<dbReference type="InterPro" id="IPR058912">
    <property type="entry name" value="HTH_animal"/>
</dbReference>
<keyword evidence="5" id="KW-0430">Lectin</keyword>
<feature type="domain" description="Reverse transcriptase" evidence="4">
    <location>
        <begin position="130"/>
        <end position="370"/>
    </location>
</feature>
<evidence type="ECO:0000256" key="2">
    <source>
        <dbReference type="SAM" id="SignalP"/>
    </source>
</evidence>
<organism evidence="5 6">
    <name type="scientific">Stylophora pistillata</name>
    <name type="common">Smooth cauliflower coral</name>
    <dbReference type="NCBI Taxonomy" id="50429"/>
    <lineage>
        <taxon>Eukaryota</taxon>
        <taxon>Metazoa</taxon>
        <taxon>Cnidaria</taxon>
        <taxon>Anthozoa</taxon>
        <taxon>Hexacorallia</taxon>
        <taxon>Scleractinia</taxon>
        <taxon>Astrocoeniina</taxon>
        <taxon>Pocilloporidae</taxon>
        <taxon>Stylophora</taxon>
    </lineage>
</organism>
<dbReference type="EMBL" id="LSMT01000277">
    <property type="protein sequence ID" value="PFX21428.1"/>
    <property type="molecule type" value="Genomic_DNA"/>
</dbReference>
<protein>
    <submittedName>
        <fullName evidence="5">D-galactoside-specific lectin</fullName>
    </submittedName>
</protein>
<keyword evidence="2" id="KW-0732">Signal</keyword>
<dbReference type="GO" id="GO:0030246">
    <property type="term" value="F:carbohydrate binding"/>
    <property type="evidence" value="ECO:0007669"/>
    <property type="project" value="UniProtKB-KW"/>
</dbReference>
<dbReference type="Pfam" id="PF00078">
    <property type="entry name" value="RVT_1"/>
    <property type="match status" value="1"/>
</dbReference>
<dbReference type="InterPro" id="IPR043159">
    <property type="entry name" value="Lectin_gal-bd_sf"/>
</dbReference>
<dbReference type="Gene3D" id="2.60.120.740">
    <property type="match status" value="2"/>
</dbReference>
<reference evidence="6" key="1">
    <citation type="journal article" date="2017" name="bioRxiv">
        <title>Comparative analysis of the genomes of Stylophora pistillata and Acropora digitifera provides evidence for extensive differences between species of corals.</title>
        <authorList>
            <person name="Voolstra C.R."/>
            <person name="Li Y."/>
            <person name="Liew Y.J."/>
            <person name="Baumgarten S."/>
            <person name="Zoccola D."/>
            <person name="Flot J.-F."/>
            <person name="Tambutte S."/>
            <person name="Allemand D."/>
            <person name="Aranda M."/>
        </authorList>
    </citation>
    <scope>NUCLEOTIDE SEQUENCE [LARGE SCALE GENOMIC DNA]</scope>
</reference>
<dbReference type="PANTHER" id="PTHR21301">
    <property type="entry name" value="REVERSE TRANSCRIPTASE"/>
    <property type="match status" value="1"/>
</dbReference>
<dbReference type="Pfam" id="PF26215">
    <property type="entry name" value="HTH_animal"/>
    <property type="match status" value="1"/>
</dbReference>
<sequence length="754" mass="85836">MVVFRKKPTMSAVIVIVFMTIAVVHDAESASEFFVETICDGEPARTLRCPKQNVLSTVWASYGRLHNDICIDGEQLINVTCKVDFDTVLATVQETCDDSNTCELESSKDAYGDPPECRGVKKYLQVYYLCKSVRSLFLDVLHHDVLPKLHKPGFPMRPIVSFCGSPTHQLSKYLTTTLQPLTDKSRHKLQSTEDFINATKTVQIPDDYKLVSFDLKSLFTSIPLQLALQCTETAIRQSTDPLPLPTDDIMDLLNICLTSTYFQYNGKHYKQLYGTAMGSPVSVVIAEIVMQNIEERALSTCRQTIPLWLRYVDDTFTAVRHDEIDAFHNHLNEQNTDIQFTREVEENGKLPFLDCLYNGKHYKQLHGTAMGSPVSVVIAEIVMQNIEERALSTCRQTIPLWLRYVDDTFTAVRHDEIDAFHNHLNEQNTDIQFTREVEENGKLPFLDCLVSHNDNSLRTTVYRKPTHTDRLLDESSYNPTSHKATTIRTLTRRAQLVCDSTDSLSDENKYLHRVFTKNNYNNDFIRRNTHRPTTTTETNDTATPTTTATIPYIKGMSENISRILLPFNIRVAHKPITTLRQLLTNVKDKDEPRNRQGTIYKINCSDCQASYIGETGRNLTTRLTEHRRATRKELIKKSICEFNPPENITCPEAQTIEVVNANYGRTDKWTCGEQLADNNRCTSPNSDQIVKEKCNGQNVCELEASNEAFGNPCGQTHKYLQVDYHCQTGKIINKSSGEMSKMMIMMRTLPGEKA</sequence>
<dbReference type="Pfam" id="PF02140">
    <property type="entry name" value="SUEL_Lectin"/>
    <property type="match status" value="2"/>
</dbReference>
<dbReference type="FunFam" id="2.60.120.740:FF:000001">
    <property type="entry name" value="Adhesion G protein-coupled receptor L2"/>
    <property type="match status" value="1"/>
</dbReference>
<keyword evidence="6" id="KW-1185">Reference proteome</keyword>
<dbReference type="InterPro" id="IPR000477">
    <property type="entry name" value="RT_dom"/>
</dbReference>
<comment type="caution">
    <text evidence="5">The sequence shown here is derived from an EMBL/GenBank/DDBJ whole genome shotgun (WGS) entry which is preliminary data.</text>
</comment>
<evidence type="ECO:0000313" key="6">
    <source>
        <dbReference type="Proteomes" id="UP000225706"/>
    </source>
</evidence>
<dbReference type="InterPro" id="IPR000922">
    <property type="entry name" value="Lectin_gal-bd_dom"/>
</dbReference>
<feature type="chain" id="PRO_5012676667" evidence="2">
    <location>
        <begin position="30"/>
        <end position="754"/>
    </location>
</feature>
<feature type="domain" description="SUEL-type lectin" evidence="3">
    <location>
        <begin position="643"/>
        <end position="727"/>
    </location>
</feature>
<dbReference type="OrthoDB" id="5963377at2759"/>
<accession>A0A2B4RYM8</accession>
<feature type="domain" description="SUEL-type lectin" evidence="3">
    <location>
        <begin position="39"/>
        <end position="131"/>
    </location>
</feature>
<dbReference type="PROSITE" id="PS50878">
    <property type="entry name" value="RT_POL"/>
    <property type="match status" value="1"/>
</dbReference>
<feature type="compositionally biased region" description="Low complexity" evidence="1">
    <location>
        <begin position="531"/>
        <end position="546"/>
    </location>
</feature>
<dbReference type="STRING" id="50429.A0A2B4RYM8"/>
<evidence type="ECO:0000313" key="5">
    <source>
        <dbReference type="EMBL" id="PFX21428.1"/>
    </source>
</evidence>
<dbReference type="CDD" id="cd22827">
    <property type="entry name" value="Gal_Rha_Lectin_SUL-I-like"/>
    <property type="match status" value="1"/>
</dbReference>
<gene>
    <name evidence="5" type="ORF">AWC38_SpisGene14080</name>
</gene>
<dbReference type="Proteomes" id="UP000225706">
    <property type="component" value="Unassembled WGS sequence"/>
</dbReference>
<feature type="region of interest" description="Disordered" evidence="1">
    <location>
        <begin position="525"/>
        <end position="546"/>
    </location>
</feature>
<evidence type="ECO:0000259" key="3">
    <source>
        <dbReference type="PROSITE" id="PS50228"/>
    </source>
</evidence>
<feature type="signal peptide" evidence="2">
    <location>
        <begin position="1"/>
        <end position="29"/>
    </location>
</feature>
<dbReference type="PROSITE" id="PS50228">
    <property type="entry name" value="SUEL_LECTIN"/>
    <property type="match status" value="2"/>
</dbReference>
<proteinExistence type="predicted"/>
<dbReference type="CDD" id="cd00304">
    <property type="entry name" value="RT_like"/>
    <property type="match status" value="2"/>
</dbReference>
<name>A0A2B4RYM8_STYPI</name>
<dbReference type="PANTHER" id="PTHR21301:SF11">
    <property type="entry name" value="GIY-YIG DOMAIN-CONTAINING PROTEIN"/>
    <property type="match status" value="1"/>
</dbReference>
<dbReference type="AlphaFoldDB" id="A0A2B4RYM8"/>